<proteinExistence type="predicted"/>
<protein>
    <submittedName>
        <fullName evidence="2">Uncharacterized protein LOC107830568 isoform X1</fullName>
    </submittedName>
</protein>
<reference evidence="2" key="2">
    <citation type="submission" date="2025-08" db="UniProtKB">
        <authorList>
            <consortium name="RefSeq"/>
        </authorList>
    </citation>
    <scope>IDENTIFICATION</scope>
    <source>
        <tissue evidence="2">Leaf</tissue>
    </source>
</reference>
<dbReference type="RefSeq" id="XP_075087132.1">
    <property type="nucleotide sequence ID" value="XM_075231031.1"/>
</dbReference>
<keyword evidence="1" id="KW-1185">Reference proteome</keyword>
<reference evidence="1" key="1">
    <citation type="journal article" date="2014" name="Nat. Commun.">
        <title>The tobacco genome sequence and its comparison with those of tomato and potato.</title>
        <authorList>
            <person name="Sierro N."/>
            <person name="Battey J.N."/>
            <person name="Ouadi S."/>
            <person name="Bakaher N."/>
            <person name="Bovet L."/>
            <person name="Willig A."/>
            <person name="Goepfert S."/>
            <person name="Peitsch M.C."/>
            <person name="Ivanov N.V."/>
        </authorList>
    </citation>
    <scope>NUCLEOTIDE SEQUENCE [LARGE SCALE GENOMIC DNA]</scope>
</reference>
<organism evidence="1 2">
    <name type="scientific">Nicotiana tabacum</name>
    <name type="common">Common tobacco</name>
    <dbReference type="NCBI Taxonomy" id="4097"/>
    <lineage>
        <taxon>Eukaryota</taxon>
        <taxon>Viridiplantae</taxon>
        <taxon>Streptophyta</taxon>
        <taxon>Embryophyta</taxon>
        <taxon>Tracheophyta</taxon>
        <taxon>Spermatophyta</taxon>
        <taxon>Magnoliopsida</taxon>
        <taxon>eudicotyledons</taxon>
        <taxon>Gunneridae</taxon>
        <taxon>Pentapetalae</taxon>
        <taxon>asterids</taxon>
        <taxon>lamiids</taxon>
        <taxon>Solanales</taxon>
        <taxon>Solanaceae</taxon>
        <taxon>Nicotianoideae</taxon>
        <taxon>Nicotianeae</taxon>
        <taxon>Nicotiana</taxon>
    </lineage>
</organism>
<name>A0AC58SQ90_TOBAC</name>
<evidence type="ECO:0000313" key="2">
    <source>
        <dbReference type="RefSeq" id="XP_075087132.1"/>
    </source>
</evidence>
<accession>A0AC58SQ90</accession>
<gene>
    <name evidence="2" type="primary">LOC107830568</name>
</gene>
<evidence type="ECO:0000313" key="1">
    <source>
        <dbReference type="Proteomes" id="UP000790787"/>
    </source>
</evidence>
<sequence length="231" mass="25906">MRSNSVHAILLILVKSRLLVFTKNSPPTFLFPFFLGGWICCKDFLIQGAMISSSNFIHKTHYEILGVKDDTDFEEIRKAYRSAILCFHPDKQQKASETSNSECLTENKFLEIQRAWETLGNPRSRALYDGELLALRQDVAIAEDVSLEDLTVQDSGDIIELSYPCRCGDYYSIDSFELADTGCSISRDGFTVSLLTSKSLPASIVLPCGSCSLKVRLLINGDTRLHRDVHL</sequence>
<dbReference type="Proteomes" id="UP000790787">
    <property type="component" value="Chromosome 15"/>
</dbReference>